<reference evidence="1 2" key="1">
    <citation type="journal article" date="2014" name="Genome Announc.">
        <title>Draft genome sequences of eight enterohepatic helicobacter species isolated from both laboratory and wild rodents.</title>
        <authorList>
            <person name="Sheh A."/>
            <person name="Shen Z."/>
            <person name="Fox J.G."/>
        </authorList>
    </citation>
    <scope>NUCLEOTIDE SEQUENCE [LARGE SCALE GENOMIC DNA]</scope>
    <source>
        <strain evidence="1 2">MIT-03-7007</strain>
    </source>
</reference>
<dbReference type="Proteomes" id="UP000029920">
    <property type="component" value="Unassembled WGS sequence"/>
</dbReference>
<evidence type="ECO:0000313" key="2">
    <source>
        <dbReference type="Proteomes" id="UP000029920"/>
    </source>
</evidence>
<dbReference type="AlphaFoldDB" id="A0A4U8UCZ5"/>
<protein>
    <submittedName>
        <fullName evidence="1">Integrase</fullName>
    </submittedName>
</protein>
<keyword evidence="2" id="KW-1185">Reference proteome</keyword>
<organism evidence="1 2">
    <name type="scientific">Helicobacter apodemus</name>
    <dbReference type="NCBI Taxonomy" id="135569"/>
    <lineage>
        <taxon>Bacteria</taxon>
        <taxon>Pseudomonadati</taxon>
        <taxon>Campylobacterota</taxon>
        <taxon>Epsilonproteobacteria</taxon>
        <taxon>Campylobacterales</taxon>
        <taxon>Helicobacteraceae</taxon>
        <taxon>Helicobacter</taxon>
    </lineage>
</organism>
<comment type="caution">
    <text evidence="1">The sequence shown here is derived from an EMBL/GenBank/DDBJ whole genome shotgun (WGS) entry which is preliminary data.</text>
</comment>
<name>A0A4U8UCZ5_9HELI</name>
<feature type="non-terminal residue" evidence="1">
    <location>
        <position position="114"/>
    </location>
</feature>
<gene>
    <name evidence="1" type="ORF">LS72_010470</name>
</gene>
<sequence length="114" mass="12940">MGKWISSKEFAEKYNLNRDTIVKSTSRADKKGKNFCSIRFNILYFKYSEGVGGYAGKILQIWNTPLSTKQVEAIEKGYPVKYVLEEMGEVVESANTEKHICSENSSKDAVESRD</sequence>
<dbReference type="EMBL" id="JRPC02000079">
    <property type="protein sequence ID" value="TLE12656.1"/>
    <property type="molecule type" value="Genomic_DNA"/>
</dbReference>
<proteinExistence type="predicted"/>
<accession>A0A4U8UCZ5</accession>
<evidence type="ECO:0000313" key="1">
    <source>
        <dbReference type="EMBL" id="TLE12656.1"/>
    </source>
</evidence>